<reference evidence="4 5" key="1">
    <citation type="submission" date="2024-10" db="EMBL/GenBank/DDBJ databases">
        <title>Updated reference genomes for cyclostephanoid diatoms.</title>
        <authorList>
            <person name="Roberts W.R."/>
            <person name="Alverson A.J."/>
        </authorList>
    </citation>
    <scope>NUCLEOTIDE SEQUENCE [LARGE SCALE GENOMIC DNA]</scope>
    <source>
        <strain evidence="4 5">AJA276-08</strain>
    </source>
</reference>
<comment type="caution">
    <text evidence="4">The sequence shown here is derived from an EMBL/GenBank/DDBJ whole genome shotgun (WGS) entry which is preliminary data.</text>
</comment>
<feature type="compositionally biased region" description="Basic and acidic residues" evidence="2">
    <location>
        <begin position="202"/>
        <end position="214"/>
    </location>
</feature>
<dbReference type="InterPro" id="IPR036249">
    <property type="entry name" value="Thioredoxin-like_sf"/>
</dbReference>
<dbReference type="SUPFAM" id="SSF52833">
    <property type="entry name" value="Thioredoxin-like"/>
    <property type="match status" value="1"/>
</dbReference>
<evidence type="ECO:0000256" key="1">
    <source>
        <dbReference type="ARBA" id="ARBA00023284"/>
    </source>
</evidence>
<sequence>MLAVALLMISIPLAPVSSFAFSPSTVAAVAAMAAAPLMRGTTRLSSSSSSSGSFPDGDGGVGVIVEYCSACRWMMRGSWIASELLTTFADDPRLSFVTLVPTGPPATADGGVFRICARPSSSDDSGEGQVEVLWDRRVRGRFPEAKEVKQRVRDVVSPDRDLGHSDVVDAVKVDLKVSGKSDDGPTAIDVQKSVLDCVECEEQQRRRPDDERMASDTQTTIAAVGRVDDDEDPRRPTPTIPNDRNRVSIEYSTGSDVDSPDNGLYRAIYYANELLSMMYGRNAWWKRMQKRREEGGEDLDMRGAPAAVESVSLIPNRIDRDVLRIKLNDCLLFERRIDVDAARTMDGSDLREIVKRAISTGSVGDGVDGTDDDVRAIKFMDDDEAEDARRYFGVF</sequence>
<organism evidence="4 5">
    <name type="scientific">Stephanodiscus triporus</name>
    <dbReference type="NCBI Taxonomy" id="2934178"/>
    <lineage>
        <taxon>Eukaryota</taxon>
        <taxon>Sar</taxon>
        <taxon>Stramenopiles</taxon>
        <taxon>Ochrophyta</taxon>
        <taxon>Bacillariophyta</taxon>
        <taxon>Coscinodiscophyceae</taxon>
        <taxon>Thalassiosirophycidae</taxon>
        <taxon>Stephanodiscales</taxon>
        <taxon>Stephanodiscaceae</taxon>
        <taxon>Stephanodiscus</taxon>
    </lineage>
</organism>
<keyword evidence="3" id="KW-0732">Signal</keyword>
<gene>
    <name evidence="4" type="ORF">ACHAW5_000711</name>
</gene>
<proteinExistence type="predicted"/>
<dbReference type="Proteomes" id="UP001530315">
    <property type="component" value="Unassembled WGS sequence"/>
</dbReference>
<feature type="chain" id="PRO_5044742525" description="Selenoprotein O" evidence="3">
    <location>
        <begin position="19"/>
        <end position="395"/>
    </location>
</feature>
<evidence type="ECO:0000256" key="3">
    <source>
        <dbReference type="SAM" id="SignalP"/>
    </source>
</evidence>
<feature type="region of interest" description="Disordered" evidence="2">
    <location>
        <begin position="202"/>
        <end position="246"/>
    </location>
</feature>
<feature type="signal peptide" evidence="3">
    <location>
        <begin position="1"/>
        <end position="18"/>
    </location>
</feature>
<evidence type="ECO:0000313" key="5">
    <source>
        <dbReference type="Proteomes" id="UP001530315"/>
    </source>
</evidence>
<evidence type="ECO:0000256" key="2">
    <source>
        <dbReference type="SAM" id="MobiDB-lite"/>
    </source>
</evidence>
<dbReference type="Gene3D" id="3.40.30.10">
    <property type="entry name" value="Glutaredoxin"/>
    <property type="match status" value="1"/>
</dbReference>
<name>A0ABD3PRZ1_9STRA</name>
<dbReference type="PANTHER" id="PTHR36417:SF2">
    <property type="entry name" value="SELENOPROTEIN DOMAIN PROTEIN (AFU_ORTHOLOGUE AFUA_1G05220)"/>
    <property type="match status" value="1"/>
</dbReference>
<evidence type="ECO:0008006" key="6">
    <source>
        <dbReference type="Google" id="ProtNLM"/>
    </source>
</evidence>
<dbReference type="AlphaFoldDB" id="A0ABD3PRZ1"/>
<keyword evidence="5" id="KW-1185">Reference proteome</keyword>
<dbReference type="Pfam" id="PF10262">
    <property type="entry name" value="Rdx"/>
    <property type="match status" value="1"/>
</dbReference>
<accession>A0ABD3PRZ1</accession>
<protein>
    <recommendedName>
        <fullName evidence="6">Selenoprotein O</fullName>
    </recommendedName>
</protein>
<dbReference type="InterPro" id="IPR011893">
    <property type="entry name" value="Selenoprotein_Rdx-typ"/>
</dbReference>
<dbReference type="EMBL" id="JALLAZ020000614">
    <property type="protein sequence ID" value="KAL3790885.1"/>
    <property type="molecule type" value="Genomic_DNA"/>
</dbReference>
<evidence type="ECO:0000313" key="4">
    <source>
        <dbReference type="EMBL" id="KAL3790885.1"/>
    </source>
</evidence>
<dbReference type="PANTHER" id="PTHR36417">
    <property type="entry name" value="SELENOPROTEIN DOMAIN PROTEIN (AFU_ORTHOLOGUE AFUA_1G05220)"/>
    <property type="match status" value="1"/>
</dbReference>
<keyword evidence="1" id="KW-0676">Redox-active center</keyword>